<feature type="region of interest" description="Disordered" evidence="1">
    <location>
        <begin position="447"/>
        <end position="505"/>
    </location>
</feature>
<dbReference type="InterPro" id="IPR052563">
    <property type="entry name" value="FliK"/>
</dbReference>
<feature type="domain" description="Flagellar hook-length control protein-like C-terminal" evidence="2">
    <location>
        <begin position="372"/>
        <end position="448"/>
    </location>
</feature>
<evidence type="ECO:0000313" key="3">
    <source>
        <dbReference type="EMBL" id="CAG7603039.1"/>
    </source>
</evidence>
<dbReference type="PANTHER" id="PTHR37533">
    <property type="entry name" value="FLAGELLAR HOOK-LENGTH CONTROL PROTEIN"/>
    <property type="match status" value="1"/>
</dbReference>
<reference evidence="3" key="1">
    <citation type="submission" date="2021-06" db="EMBL/GenBank/DDBJ databases">
        <authorList>
            <person name="Criscuolo A."/>
        </authorList>
    </citation>
    <scope>NUCLEOTIDE SEQUENCE</scope>
    <source>
        <strain evidence="3">CIP111600</strain>
    </source>
</reference>
<dbReference type="AlphaFoldDB" id="A0A916JU31"/>
<organism evidence="3 4">
    <name type="scientific">Paenibacillus solanacearum</name>
    <dbReference type="NCBI Taxonomy" id="2048548"/>
    <lineage>
        <taxon>Bacteria</taxon>
        <taxon>Bacillati</taxon>
        <taxon>Bacillota</taxon>
        <taxon>Bacilli</taxon>
        <taxon>Bacillales</taxon>
        <taxon>Paenibacillaceae</taxon>
        <taxon>Paenibacillus</taxon>
    </lineage>
</organism>
<feature type="compositionally biased region" description="Acidic residues" evidence="1">
    <location>
        <begin position="478"/>
        <end position="487"/>
    </location>
</feature>
<dbReference type="PANTHER" id="PTHR37533:SF2">
    <property type="entry name" value="FLAGELLAR HOOK-LENGTH CONTROL PROTEIN"/>
    <property type="match status" value="1"/>
</dbReference>
<name>A0A916JU31_9BACL</name>
<gene>
    <name evidence="3" type="ORF">PAESOLCIP111_00561</name>
</gene>
<feature type="compositionally biased region" description="Acidic residues" evidence="1">
    <location>
        <begin position="148"/>
        <end position="157"/>
    </location>
</feature>
<feature type="region of interest" description="Disordered" evidence="1">
    <location>
        <begin position="126"/>
        <end position="157"/>
    </location>
</feature>
<keyword evidence="4" id="KW-1185">Reference proteome</keyword>
<feature type="compositionally biased region" description="Low complexity" evidence="1">
    <location>
        <begin position="447"/>
        <end position="475"/>
    </location>
</feature>
<evidence type="ECO:0000259" key="2">
    <source>
        <dbReference type="Pfam" id="PF02120"/>
    </source>
</evidence>
<feature type="compositionally biased region" description="Polar residues" evidence="1">
    <location>
        <begin position="494"/>
        <end position="505"/>
    </location>
</feature>
<evidence type="ECO:0000256" key="1">
    <source>
        <dbReference type="SAM" id="MobiDB-lite"/>
    </source>
</evidence>
<dbReference type="CDD" id="cd17470">
    <property type="entry name" value="T3SS_Flik_C"/>
    <property type="match status" value="1"/>
</dbReference>
<protein>
    <recommendedName>
        <fullName evidence="2">Flagellar hook-length control protein-like C-terminal domain-containing protein</fullName>
    </recommendedName>
</protein>
<evidence type="ECO:0000313" key="4">
    <source>
        <dbReference type="Proteomes" id="UP000693672"/>
    </source>
</evidence>
<comment type="caution">
    <text evidence="3">The sequence shown here is derived from an EMBL/GenBank/DDBJ whole genome shotgun (WGS) entry which is preliminary data.</text>
</comment>
<dbReference type="RefSeq" id="WP_218090398.1">
    <property type="nucleotide sequence ID" value="NZ_CAJVAS010000002.1"/>
</dbReference>
<dbReference type="Pfam" id="PF02120">
    <property type="entry name" value="Flg_hook"/>
    <property type="match status" value="1"/>
</dbReference>
<accession>A0A916JU31</accession>
<dbReference type="EMBL" id="CAJVAS010000002">
    <property type="protein sequence ID" value="CAG7603039.1"/>
    <property type="molecule type" value="Genomic_DNA"/>
</dbReference>
<dbReference type="InterPro" id="IPR021136">
    <property type="entry name" value="Flagellar_hook_control-like_C"/>
</dbReference>
<proteinExistence type="predicted"/>
<dbReference type="Proteomes" id="UP000693672">
    <property type="component" value="Unassembled WGS sequence"/>
</dbReference>
<sequence length="505" mass="52734">MEIQSQSVIAGGTGAAAGGNSGTASNAASNGTQAPFATTLNGMMSGNSSNSGSTAAGVQNAQTAVQLLNPLLASLLASNEAALDGSAESIGALAELLQQPEQADALLSNPDLQAWFMQLQALVASNGSGPSAEEDQSDAEQANVGSTEEPDTEAAEEAVDPLSLAALDPLLFVPIADNGSDLTDLGDVKEDQKQASLTGGQAVQLLHQLKDWIQSGSHDSETKQLLKELPVVLASVTAAANMAHIHKSSAASSSVVLNVNQAKSVDAQNNADAMTDLGQIVSIRPKHLEMLANKHVPVTSRLESASDDDKPLFEPLVSQDTNETAAQPITVQEFMRQTQNGHSVKMPVLHMPASTFTDDMTQFVVSSFVMEASADGFTEAKISLYPQHLGHVDVKLTMHNGQLVAQFVADSLVGKEMLENQLSQLRTALQSHGIQVEKLEVSQSQSFQSGMFQDGRQQQQPGQSAKQQKSSGGRAEAVEEASAEESGDAAATVRSANNGSIDITA</sequence>